<organism evidence="6 7">
    <name type="scientific">Clavelina lepadiformis</name>
    <name type="common">Light-bulb sea squirt</name>
    <name type="synonym">Ascidia lepadiformis</name>
    <dbReference type="NCBI Taxonomy" id="159417"/>
    <lineage>
        <taxon>Eukaryota</taxon>
        <taxon>Metazoa</taxon>
        <taxon>Chordata</taxon>
        <taxon>Tunicata</taxon>
        <taxon>Ascidiacea</taxon>
        <taxon>Aplousobranchia</taxon>
        <taxon>Clavelinidae</taxon>
        <taxon>Clavelina</taxon>
    </lineage>
</organism>
<evidence type="ECO:0000256" key="1">
    <source>
        <dbReference type="ARBA" id="ARBA00022723"/>
    </source>
</evidence>
<keyword evidence="3" id="KW-0862">Zinc</keyword>
<dbReference type="PROSITE" id="PS50808">
    <property type="entry name" value="ZF_BED"/>
    <property type="match status" value="1"/>
</dbReference>
<dbReference type="InterPro" id="IPR036236">
    <property type="entry name" value="Znf_C2H2_sf"/>
</dbReference>
<gene>
    <name evidence="6" type="ORF">CVLEPA_LOCUS14769</name>
</gene>
<evidence type="ECO:0000259" key="5">
    <source>
        <dbReference type="PROSITE" id="PS50808"/>
    </source>
</evidence>
<protein>
    <recommendedName>
        <fullName evidence="5">BED-type domain-containing protein</fullName>
    </recommendedName>
</protein>
<dbReference type="InterPro" id="IPR003656">
    <property type="entry name" value="Znf_BED"/>
</dbReference>
<evidence type="ECO:0000313" key="7">
    <source>
        <dbReference type="Proteomes" id="UP001642483"/>
    </source>
</evidence>
<sequence>MSTGRGRKKSSSVWEHFCKPDEKNSVVCRHCKAILSYCNSTGSLLKHLKKKHVFLNISGIEGSLSASANNNSRKQKIKSAIECRFSFAVASDDVPFPSLFDMATWLHPAYKEKYFKPHHATRVRLHLKSEMISDTTIAVIAPPHNPIPVGDSTTSSVSMMENLFNLGMEVQQSNQEDADDKGADIDTIITNEVSAYLKESSNKTDVLEYWNLKKKNSLCCTTFARNTFRCQHHLQHQKGASPAQG</sequence>
<dbReference type="Pfam" id="PF02892">
    <property type="entry name" value="zf-BED"/>
    <property type="match status" value="1"/>
</dbReference>
<keyword evidence="7" id="KW-1185">Reference proteome</keyword>
<evidence type="ECO:0000313" key="6">
    <source>
        <dbReference type="EMBL" id="CAK8683730.1"/>
    </source>
</evidence>
<reference evidence="6 7" key="1">
    <citation type="submission" date="2024-02" db="EMBL/GenBank/DDBJ databases">
        <authorList>
            <person name="Daric V."/>
            <person name="Darras S."/>
        </authorList>
    </citation>
    <scope>NUCLEOTIDE SEQUENCE [LARGE SCALE GENOMIC DNA]</scope>
</reference>
<keyword evidence="2 4" id="KW-0863">Zinc-finger</keyword>
<keyword evidence="1" id="KW-0479">Metal-binding</keyword>
<dbReference type="SUPFAM" id="SSF57667">
    <property type="entry name" value="beta-beta-alpha zinc fingers"/>
    <property type="match status" value="1"/>
</dbReference>
<evidence type="ECO:0000256" key="4">
    <source>
        <dbReference type="PROSITE-ProRule" id="PRU00027"/>
    </source>
</evidence>
<evidence type="ECO:0000256" key="3">
    <source>
        <dbReference type="ARBA" id="ARBA00022833"/>
    </source>
</evidence>
<proteinExistence type="predicted"/>
<dbReference type="EMBL" id="CAWYQH010000097">
    <property type="protein sequence ID" value="CAK8683730.1"/>
    <property type="molecule type" value="Genomic_DNA"/>
</dbReference>
<dbReference type="Proteomes" id="UP001642483">
    <property type="component" value="Unassembled WGS sequence"/>
</dbReference>
<name>A0ABP0G0Q1_CLALP</name>
<dbReference type="SMART" id="SM00614">
    <property type="entry name" value="ZnF_BED"/>
    <property type="match status" value="1"/>
</dbReference>
<evidence type="ECO:0000256" key="2">
    <source>
        <dbReference type="ARBA" id="ARBA00022771"/>
    </source>
</evidence>
<feature type="domain" description="BED-type" evidence="5">
    <location>
        <begin position="8"/>
        <end position="52"/>
    </location>
</feature>
<comment type="caution">
    <text evidence="6">The sequence shown here is derived from an EMBL/GenBank/DDBJ whole genome shotgun (WGS) entry which is preliminary data.</text>
</comment>
<accession>A0ABP0G0Q1</accession>